<dbReference type="STRING" id="1231339.Abci_011_150"/>
<evidence type="ECO:0000256" key="2">
    <source>
        <dbReference type="ARBA" id="ARBA00011741"/>
    </source>
</evidence>
<evidence type="ECO:0000313" key="8">
    <source>
        <dbReference type="Proteomes" id="UP000196086"/>
    </source>
</evidence>
<dbReference type="NCBIfam" id="TIGR03859">
    <property type="entry name" value="PQQ_PqqD"/>
    <property type="match status" value="1"/>
</dbReference>
<evidence type="ECO:0000256" key="3">
    <source>
        <dbReference type="ARBA" id="ARBA00022905"/>
    </source>
</evidence>
<comment type="caution">
    <text evidence="6">The sequence shown here is derived from an EMBL/GenBank/DDBJ whole genome shotgun (WGS) entry which is preliminary data.</text>
</comment>
<proteinExistence type="predicted"/>
<dbReference type="InterPro" id="IPR041881">
    <property type="entry name" value="PqqD_sf"/>
</dbReference>
<reference evidence="6 8" key="2">
    <citation type="submission" date="2014-06" db="EMBL/GenBank/DDBJ databases">
        <authorList>
            <person name="Ju J."/>
            <person name="Zhang J."/>
        </authorList>
    </citation>
    <scope>NUCLEOTIDE SEQUENCE [LARGE SCALE GENOMIC DNA]</scope>
    <source>
        <strain evidence="6 8">DsW_47</strain>
    </source>
</reference>
<comment type="pathway">
    <text evidence="1">Cofactor biosynthesis; pyrroloquinoline quinone biosynthesis.</text>
</comment>
<dbReference type="Gene3D" id="1.10.10.1150">
    <property type="entry name" value="Coenzyme PQQ synthesis protein D (PqqD)"/>
    <property type="match status" value="1"/>
</dbReference>
<dbReference type="RefSeq" id="WP_048838455.1">
    <property type="nucleotide sequence ID" value="NZ_BAMV01000011.1"/>
</dbReference>
<dbReference type="GO" id="GO:0048038">
    <property type="term" value="F:quinone binding"/>
    <property type="evidence" value="ECO:0007669"/>
    <property type="project" value="InterPro"/>
</dbReference>
<gene>
    <name evidence="4" type="ORF">Abci_011_150</name>
    <name evidence="5" type="ORF">ACI01nite_07260</name>
    <name evidence="6" type="ORF">HK14_13220</name>
</gene>
<dbReference type="GO" id="GO:0018189">
    <property type="term" value="P:pyrroloquinoline quinone biosynthetic process"/>
    <property type="evidence" value="ECO:0007669"/>
    <property type="project" value="UniProtKB-UniPathway"/>
</dbReference>
<dbReference type="EMBL" id="JOMQ01000007">
    <property type="protein sequence ID" value="OUJ04062.1"/>
    <property type="molecule type" value="Genomic_DNA"/>
</dbReference>
<dbReference type="UniPathway" id="UPA00539"/>
<keyword evidence="9" id="KW-1185">Reference proteome</keyword>
<dbReference type="Proteomes" id="UP000321891">
    <property type="component" value="Unassembled WGS sequence"/>
</dbReference>
<name>A0A1Z5YXJ7_9PROT</name>
<dbReference type="AlphaFoldDB" id="A0A1Z5YXJ7"/>
<reference evidence="4 7" key="1">
    <citation type="submission" date="2012-11" db="EMBL/GenBank/DDBJ databases">
        <title>Whole genome sequence of Acetobacter cibinongensis 4H-1.</title>
        <authorList>
            <person name="Azuma Y."/>
            <person name="Higashiura N."/>
            <person name="Hirakawa H."/>
            <person name="Matsushita K."/>
        </authorList>
    </citation>
    <scope>NUCLEOTIDE SEQUENCE [LARGE SCALE GENOMIC DNA]</scope>
    <source>
        <strain evidence="4 7">4H-1</strain>
    </source>
</reference>
<accession>A0A0D6N3Z4</accession>
<organism evidence="6 8">
    <name type="scientific">Acetobacter cibinongensis</name>
    <dbReference type="NCBI Taxonomy" id="146475"/>
    <lineage>
        <taxon>Bacteria</taxon>
        <taxon>Pseudomonadati</taxon>
        <taxon>Pseudomonadota</taxon>
        <taxon>Alphaproteobacteria</taxon>
        <taxon>Acetobacterales</taxon>
        <taxon>Acetobacteraceae</taxon>
        <taxon>Acetobacter</taxon>
    </lineage>
</organism>
<keyword evidence="3" id="KW-0884">PQQ biosynthesis</keyword>
<evidence type="ECO:0000313" key="5">
    <source>
        <dbReference type="EMBL" id="GEL58124.1"/>
    </source>
</evidence>
<reference evidence="5 9" key="3">
    <citation type="submission" date="2019-07" db="EMBL/GenBank/DDBJ databases">
        <title>Whole genome shotgun sequence of Acetobacter cibinongensis NBRC 16605.</title>
        <authorList>
            <person name="Hosoyama A."/>
            <person name="Uohara A."/>
            <person name="Ohji S."/>
            <person name="Ichikawa N."/>
        </authorList>
    </citation>
    <scope>NUCLEOTIDE SEQUENCE [LARGE SCALE GENOMIC DNA]</scope>
    <source>
        <strain evidence="5 9">NBRC 16605</strain>
    </source>
</reference>
<comment type="subunit">
    <text evidence="2">Monomer. Interacts with PqqE.</text>
</comment>
<dbReference type="Proteomes" id="UP000196086">
    <property type="component" value="Unassembled WGS sequence"/>
</dbReference>
<dbReference type="EMBL" id="BJVU01000002">
    <property type="protein sequence ID" value="GEL58124.1"/>
    <property type="molecule type" value="Genomic_DNA"/>
</dbReference>
<dbReference type="Pfam" id="PF05402">
    <property type="entry name" value="PqqD"/>
    <property type="match status" value="1"/>
</dbReference>
<dbReference type="InterPro" id="IPR022479">
    <property type="entry name" value="PqqD_bac"/>
</dbReference>
<protein>
    <submittedName>
        <fullName evidence="4">Coenzyme pyrrolo-quinoline quinone (PQQ) synthesis protein D PqqD</fullName>
    </submittedName>
    <submittedName>
        <fullName evidence="6">Pyrroloquinoline quinone biosynthesis protein PqqD</fullName>
    </submittedName>
</protein>
<sequence>MTETSEPFSEETVLRFARGTRLQYDRVREQWFIQAPERAFIADPSAAEILQLIDGKRTLGTVTDKLLQKFSATRDVLVHDVLHMTRELADKQVLQVV</sequence>
<evidence type="ECO:0000256" key="1">
    <source>
        <dbReference type="ARBA" id="ARBA00004886"/>
    </source>
</evidence>
<accession>A0A1Z5YXJ7</accession>
<evidence type="ECO:0000313" key="4">
    <source>
        <dbReference type="EMBL" id="GAN60420.1"/>
    </source>
</evidence>
<evidence type="ECO:0000313" key="6">
    <source>
        <dbReference type="EMBL" id="OUJ04062.1"/>
    </source>
</evidence>
<dbReference type="EMBL" id="BAMV01000011">
    <property type="protein sequence ID" value="GAN60420.1"/>
    <property type="molecule type" value="Genomic_DNA"/>
</dbReference>
<dbReference type="Proteomes" id="UP000032671">
    <property type="component" value="Unassembled WGS sequence"/>
</dbReference>
<dbReference type="InterPro" id="IPR008792">
    <property type="entry name" value="PQQD"/>
</dbReference>
<evidence type="ECO:0000313" key="9">
    <source>
        <dbReference type="Proteomes" id="UP000321891"/>
    </source>
</evidence>
<dbReference type="OrthoDB" id="7995890at2"/>
<evidence type="ECO:0000313" key="7">
    <source>
        <dbReference type="Proteomes" id="UP000032671"/>
    </source>
</evidence>